<dbReference type="PANTHER" id="PTHR16777">
    <property type="entry name" value="PROTEIN ECT2"/>
    <property type="match status" value="1"/>
</dbReference>
<dbReference type="CDD" id="cd01229">
    <property type="entry name" value="PH_Ect2"/>
    <property type="match status" value="1"/>
</dbReference>
<dbReference type="SMART" id="SM00325">
    <property type="entry name" value="RhoGEF"/>
    <property type="match status" value="1"/>
</dbReference>
<dbReference type="SUPFAM" id="SSF52113">
    <property type="entry name" value="BRCT domain"/>
    <property type="match status" value="2"/>
</dbReference>
<dbReference type="SMART" id="SM00292">
    <property type="entry name" value="BRCT"/>
    <property type="match status" value="3"/>
</dbReference>
<dbReference type="InterPro" id="IPR036420">
    <property type="entry name" value="BRCT_dom_sf"/>
</dbReference>
<sequence>MDEVKARIQSQSSICSESNGDDSGKHDVPATLNTRLCLVGSLADDSTLRTVAESYGVPVVTSKDGQEYTHDDSCSTIFVLENFEGNVFEKLHKSRKRLLGTTALQQLVKKKEKLPLNTRPLFNLAMTGVVVCFTGFRNKEELTKLVPLIHHMGGSIRKDMSTKVTHLIANVCGGDKYQYAATFKLPVMNLQWIHHSWDRRHDLDFSATLDTVISEHKLKPFHGAKVCFVGFPPEEEKHMTEVLLCNGGDVTTLDDPSCTHVVMEHAEVYTLEATSAPLSPKVKPPHSTENLPPPDTISFLKTKTPKTPGQNNNVTSCFKISQSSTCLETLHENLQNQSVVNELDSVCFDQSFDANITPCKRKRFASPERPGSVRKKDKSFSERKRKVSDFFKTPINYFSNRRRTIDAATFNQSLNDSVISSSGVFNVETVQNLTACPDGTPLGVQKRPKKNLFTRTFSSSKFSRKSRKNLELNATQLSFGDTSTVDGKDKLNASCFPDISLNPIPTNTHKLSCDIAGASRRTSVAAVAVVDESTVAERLDGPAKAWVVKAEWFWTSVQKEISLGEKEYLFDDYVDQVLSPSGRRDSQVAGGTATPSSASRRKRKRLHDTIQSLAMSAASPGLHKRRSSVSDAGLLSVSGSFLDCTTSPNSKELLDGGLEPQPPETPRKGLTQRHQVFLELLQTETNYVDILHTIITMFKKHLEEMPEEEALLNNTELNLIFGKLPLIYETHVKMLDEFRWTSVHWHEERTVGNIVVKYSTELLRAYPPFINYFEEMKEVLQQCDQNKPRFHAFLKACQTRPECGRQSLQELMIRPVQRLGSISLLLNDILKHTAKTNPDHAALEQALAALREVMTHINEDKRKAEGQVTLFNIFNDIDNCPPDIVSSHRSFVTRAEVVQISQSEGLASKGNNLVLFLFSDQLEVCKKKSKAYTLKSPSTVGGSLQNKPFAKPFKHVRLMPLNTIKRVIDVTEAEGCHKVFSLVCRNNEDLKERLHSFAMVDEDSDKVAFLKTLTRTMANNACTADAEKFMAYIDAHQLDIDTSEVSNNGSLSKAFARFATTRFKVGRAFSFNKTPSKLKRAVSSMMSPFGSSNALTPASQLAQMKLASYSNINELGNSQDETLPMPAAPMSVQPTRKVNSASLGANALKRC</sequence>
<dbReference type="Gene3D" id="1.20.900.10">
    <property type="entry name" value="Dbl homology (DH) domain"/>
    <property type="match status" value="1"/>
</dbReference>
<accession>A0A653DAZ2</accession>
<dbReference type="Pfam" id="PF21243">
    <property type="entry name" value="ECT2_BRCT0"/>
    <property type="match status" value="1"/>
</dbReference>
<dbReference type="InterPro" id="IPR001357">
    <property type="entry name" value="BRCT_dom"/>
</dbReference>
<dbReference type="CDD" id="cd17733">
    <property type="entry name" value="BRCT_Ect2_rpt1"/>
    <property type="match status" value="1"/>
</dbReference>
<dbReference type="InterPro" id="IPR035899">
    <property type="entry name" value="DBL_dom_sf"/>
</dbReference>
<dbReference type="Pfam" id="PF00533">
    <property type="entry name" value="BRCT"/>
    <property type="match status" value="1"/>
</dbReference>
<dbReference type="InterPro" id="IPR049396">
    <property type="entry name" value="ECT2_BRCT0"/>
</dbReference>
<dbReference type="GO" id="GO:0005634">
    <property type="term" value="C:nucleus"/>
    <property type="evidence" value="ECO:0007669"/>
    <property type="project" value="InterPro"/>
</dbReference>
<keyword evidence="6" id="KW-1185">Reference proteome</keyword>
<dbReference type="SUPFAM" id="SSF48065">
    <property type="entry name" value="DBL homology domain (DH-domain)"/>
    <property type="match status" value="1"/>
</dbReference>
<evidence type="ECO:0000259" key="3">
    <source>
        <dbReference type="PROSITE" id="PS50010"/>
    </source>
</evidence>
<evidence type="ECO:0008006" key="7">
    <source>
        <dbReference type="Google" id="ProtNLM"/>
    </source>
</evidence>
<organism evidence="5 6">
    <name type="scientific">Callosobruchus maculatus</name>
    <name type="common">Southern cowpea weevil</name>
    <name type="synonym">Pulse bruchid</name>
    <dbReference type="NCBI Taxonomy" id="64391"/>
    <lineage>
        <taxon>Eukaryota</taxon>
        <taxon>Metazoa</taxon>
        <taxon>Ecdysozoa</taxon>
        <taxon>Arthropoda</taxon>
        <taxon>Hexapoda</taxon>
        <taxon>Insecta</taxon>
        <taxon>Pterygota</taxon>
        <taxon>Neoptera</taxon>
        <taxon>Endopterygota</taxon>
        <taxon>Coleoptera</taxon>
        <taxon>Polyphaga</taxon>
        <taxon>Cucujiformia</taxon>
        <taxon>Chrysomeloidea</taxon>
        <taxon>Chrysomelidae</taxon>
        <taxon>Bruchinae</taxon>
        <taxon>Bruchini</taxon>
        <taxon>Callosobruchus</taxon>
    </lineage>
</organism>
<protein>
    <recommendedName>
        <fullName evidence="7">Protein ECT2</fullName>
    </recommendedName>
</protein>
<dbReference type="GO" id="GO:0007399">
    <property type="term" value="P:nervous system development"/>
    <property type="evidence" value="ECO:0007669"/>
    <property type="project" value="TreeGrafter"/>
</dbReference>
<dbReference type="CDD" id="cd00160">
    <property type="entry name" value="RhoGEF"/>
    <property type="match status" value="1"/>
</dbReference>
<feature type="compositionally biased region" description="Polar residues" evidence="2">
    <location>
        <begin position="8"/>
        <end position="18"/>
    </location>
</feature>
<dbReference type="Pfam" id="PF00621">
    <property type="entry name" value="RhoGEF"/>
    <property type="match status" value="1"/>
</dbReference>
<proteinExistence type="predicted"/>
<dbReference type="Gene3D" id="2.30.29.30">
    <property type="entry name" value="Pleckstrin-homology domain (PH domain)/Phosphotyrosine-binding domain (PTB)"/>
    <property type="match status" value="1"/>
</dbReference>
<feature type="domain" description="BRCT" evidence="4">
    <location>
        <begin position="126"/>
        <end position="210"/>
    </location>
</feature>
<name>A0A653DAZ2_CALMS</name>
<feature type="region of interest" description="Disordered" evidence="2">
    <location>
        <begin position="581"/>
        <end position="605"/>
    </location>
</feature>
<dbReference type="GO" id="GO:0005938">
    <property type="term" value="C:cell cortex"/>
    <property type="evidence" value="ECO:0007669"/>
    <property type="project" value="TreeGrafter"/>
</dbReference>
<dbReference type="GO" id="GO:0005085">
    <property type="term" value="F:guanyl-nucleotide exchange factor activity"/>
    <property type="evidence" value="ECO:0007669"/>
    <property type="project" value="InterPro"/>
</dbReference>
<dbReference type="PROSITE" id="PS50010">
    <property type="entry name" value="DH_2"/>
    <property type="match status" value="1"/>
</dbReference>
<dbReference type="SUPFAM" id="SSF50729">
    <property type="entry name" value="PH domain-like"/>
    <property type="match status" value="1"/>
</dbReference>
<dbReference type="InterPro" id="IPR000219">
    <property type="entry name" value="DH_dom"/>
</dbReference>
<evidence type="ECO:0000313" key="6">
    <source>
        <dbReference type="Proteomes" id="UP000410492"/>
    </source>
</evidence>
<evidence type="ECO:0000256" key="1">
    <source>
        <dbReference type="SAM" id="Coils"/>
    </source>
</evidence>
<evidence type="ECO:0000259" key="4">
    <source>
        <dbReference type="PROSITE" id="PS50172"/>
    </source>
</evidence>
<feature type="domain" description="DH" evidence="3">
    <location>
        <begin position="672"/>
        <end position="860"/>
    </location>
</feature>
<dbReference type="Pfam" id="PF12738">
    <property type="entry name" value="PTCB-BRCT"/>
    <property type="match status" value="1"/>
</dbReference>
<dbReference type="InterPro" id="IPR026817">
    <property type="entry name" value="Ect2"/>
</dbReference>
<dbReference type="Pfam" id="PF21242">
    <property type="entry name" value="ECT2_PH"/>
    <property type="match status" value="1"/>
</dbReference>
<feature type="region of interest" description="Disordered" evidence="2">
    <location>
        <begin position="1"/>
        <end position="26"/>
    </location>
</feature>
<evidence type="ECO:0000313" key="5">
    <source>
        <dbReference type="EMBL" id="VEN56701.1"/>
    </source>
</evidence>
<dbReference type="Proteomes" id="UP000410492">
    <property type="component" value="Unassembled WGS sequence"/>
</dbReference>
<dbReference type="GO" id="GO:0005096">
    <property type="term" value="F:GTPase activator activity"/>
    <property type="evidence" value="ECO:0007669"/>
    <property type="project" value="InterPro"/>
</dbReference>
<dbReference type="AlphaFoldDB" id="A0A653DAZ2"/>
<dbReference type="PROSITE" id="PS50172">
    <property type="entry name" value="BRCT"/>
    <property type="match status" value="1"/>
</dbReference>
<dbReference type="PANTHER" id="PTHR16777:SF2">
    <property type="entry name" value="PROTEIN ECT2"/>
    <property type="match status" value="1"/>
</dbReference>
<gene>
    <name evidence="5" type="ORF">CALMAC_LOCUS15529</name>
</gene>
<feature type="coiled-coil region" evidence="1">
    <location>
        <begin position="840"/>
        <end position="867"/>
    </location>
</feature>
<evidence type="ECO:0000256" key="2">
    <source>
        <dbReference type="SAM" id="MobiDB-lite"/>
    </source>
</evidence>
<keyword evidence="1" id="KW-0175">Coiled coil</keyword>
<dbReference type="GO" id="GO:0000281">
    <property type="term" value="P:mitotic cytokinesis"/>
    <property type="evidence" value="ECO:0007669"/>
    <property type="project" value="TreeGrafter"/>
</dbReference>
<dbReference type="InterPro" id="IPR011993">
    <property type="entry name" value="PH-like_dom_sf"/>
</dbReference>
<dbReference type="EMBL" id="CAACVG010010826">
    <property type="protein sequence ID" value="VEN56701.1"/>
    <property type="molecule type" value="Genomic_DNA"/>
</dbReference>
<reference evidence="5 6" key="1">
    <citation type="submission" date="2019-01" db="EMBL/GenBank/DDBJ databases">
        <authorList>
            <person name="Sayadi A."/>
        </authorList>
    </citation>
    <scope>NUCLEOTIDE SEQUENCE [LARGE SCALE GENOMIC DNA]</scope>
</reference>
<dbReference type="OrthoDB" id="9997817at2759"/>
<dbReference type="InterPro" id="IPR049395">
    <property type="entry name" value="ECT2_PH"/>
</dbReference>
<dbReference type="GO" id="GO:2000431">
    <property type="term" value="P:regulation of cytokinesis, actomyosin contractile ring assembly"/>
    <property type="evidence" value="ECO:0007669"/>
    <property type="project" value="InterPro"/>
</dbReference>
<dbReference type="Gene3D" id="3.40.50.10190">
    <property type="entry name" value="BRCT domain"/>
    <property type="match status" value="3"/>
</dbReference>